<sequence length="143" mass="15430">MKSTLTYGVSLLSLLPTTFADFHINNVYNSVVTSGSTQQHWTSFVACPSNYWNCKCMANNDRAGHLVDGDLGSSFFSIEAGFCGMEKMNFYQDGDGYKIYIDGGDGSEIGTCYQNDESKECAIFGGSAYTGGGMVCITYACNA</sequence>
<keyword evidence="3" id="KW-1185">Reference proteome</keyword>
<evidence type="ECO:0000256" key="1">
    <source>
        <dbReference type="SAM" id="SignalP"/>
    </source>
</evidence>
<keyword evidence="1" id="KW-0732">Signal</keyword>
<protein>
    <recommendedName>
        <fullName evidence="4">CVNH domain-containing protein</fullName>
    </recommendedName>
</protein>
<accession>A0A5N6VCI9</accession>
<dbReference type="AlphaFoldDB" id="A0A5N6VCI9"/>
<gene>
    <name evidence="2" type="ORF">BDV40DRAFT_294616</name>
</gene>
<evidence type="ECO:0000313" key="3">
    <source>
        <dbReference type="Proteomes" id="UP000326950"/>
    </source>
</evidence>
<name>A0A5N6VCI9_ASPTM</name>
<reference evidence="2 3" key="1">
    <citation type="submission" date="2019-04" db="EMBL/GenBank/DDBJ databases">
        <title>Friends and foes A comparative genomics study of 23 Aspergillus species from section Flavi.</title>
        <authorList>
            <consortium name="DOE Joint Genome Institute"/>
            <person name="Kjaerbolling I."/>
            <person name="Vesth T."/>
            <person name="Frisvad J.C."/>
            <person name="Nybo J.L."/>
            <person name="Theobald S."/>
            <person name="Kildgaard S."/>
            <person name="Isbrandt T."/>
            <person name="Kuo A."/>
            <person name="Sato A."/>
            <person name="Lyhne E.K."/>
            <person name="Kogle M.E."/>
            <person name="Wiebenga A."/>
            <person name="Kun R.S."/>
            <person name="Lubbers R.J."/>
            <person name="Makela M.R."/>
            <person name="Barry K."/>
            <person name="Chovatia M."/>
            <person name="Clum A."/>
            <person name="Daum C."/>
            <person name="Haridas S."/>
            <person name="He G."/>
            <person name="LaButti K."/>
            <person name="Lipzen A."/>
            <person name="Mondo S."/>
            <person name="Riley R."/>
            <person name="Salamov A."/>
            <person name="Simmons B.A."/>
            <person name="Magnuson J.K."/>
            <person name="Henrissat B."/>
            <person name="Mortensen U.H."/>
            <person name="Larsen T.O."/>
            <person name="Devries R.P."/>
            <person name="Grigoriev I.V."/>
            <person name="Machida M."/>
            <person name="Baker S.E."/>
            <person name="Andersen M.R."/>
        </authorList>
    </citation>
    <scope>NUCLEOTIDE SEQUENCE [LARGE SCALE GENOMIC DNA]</scope>
    <source>
        <strain evidence="2 3">CBS 117626</strain>
    </source>
</reference>
<feature type="chain" id="PRO_5024985727" description="CVNH domain-containing protein" evidence="1">
    <location>
        <begin position="21"/>
        <end position="143"/>
    </location>
</feature>
<feature type="signal peptide" evidence="1">
    <location>
        <begin position="1"/>
        <end position="20"/>
    </location>
</feature>
<organism evidence="2 3">
    <name type="scientific">Aspergillus tamarii</name>
    <dbReference type="NCBI Taxonomy" id="41984"/>
    <lineage>
        <taxon>Eukaryota</taxon>
        <taxon>Fungi</taxon>
        <taxon>Dikarya</taxon>
        <taxon>Ascomycota</taxon>
        <taxon>Pezizomycotina</taxon>
        <taxon>Eurotiomycetes</taxon>
        <taxon>Eurotiomycetidae</taxon>
        <taxon>Eurotiales</taxon>
        <taxon>Aspergillaceae</taxon>
        <taxon>Aspergillus</taxon>
        <taxon>Aspergillus subgen. Circumdati</taxon>
    </lineage>
</organism>
<proteinExistence type="predicted"/>
<dbReference type="Proteomes" id="UP000326950">
    <property type="component" value="Unassembled WGS sequence"/>
</dbReference>
<evidence type="ECO:0008006" key="4">
    <source>
        <dbReference type="Google" id="ProtNLM"/>
    </source>
</evidence>
<evidence type="ECO:0000313" key="2">
    <source>
        <dbReference type="EMBL" id="KAE8168672.1"/>
    </source>
</evidence>
<dbReference type="EMBL" id="ML738585">
    <property type="protein sequence ID" value="KAE8168672.1"/>
    <property type="molecule type" value="Genomic_DNA"/>
</dbReference>
<dbReference type="OrthoDB" id="2742985at2759"/>